<comment type="caution">
    <text evidence="1">The sequence shown here is derived from an EMBL/GenBank/DDBJ whole genome shotgun (WGS) entry which is preliminary data.</text>
</comment>
<sequence>AVRTNLLTEILQPGASSSEPLLPFNKALTDVLQGTCSKPSSGAPVNKAIACRHRPAPNDPVLQTQHTTP</sequence>
<feature type="non-terminal residue" evidence="1">
    <location>
        <position position="69"/>
    </location>
</feature>
<feature type="non-terminal residue" evidence="1">
    <location>
        <position position="1"/>
    </location>
</feature>
<name>A0AAV7VFV1_PLEWA</name>
<organism evidence="1 2">
    <name type="scientific">Pleurodeles waltl</name>
    <name type="common">Iberian ribbed newt</name>
    <dbReference type="NCBI Taxonomy" id="8319"/>
    <lineage>
        <taxon>Eukaryota</taxon>
        <taxon>Metazoa</taxon>
        <taxon>Chordata</taxon>
        <taxon>Craniata</taxon>
        <taxon>Vertebrata</taxon>
        <taxon>Euteleostomi</taxon>
        <taxon>Amphibia</taxon>
        <taxon>Batrachia</taxon>
        <taxon>Caudata</taxon>
        <taxon>Salamandroidea</taxon>
        <taxon>Salamandridae</taxon>
        <taxon>Pleurodelinae</taxon>
        <taxon>Pleurodeles</taxon>
    </lineage>
</organism>
<gene>
    <name evidence="1" type="ORF">NDU88_003465</name>
</gene>
<accession>A0AAV7VFV1</accession>
<dbReference type="Proteomes" id="UP001066276">
    <property type="component" value="Chromosome 2_1"/>
</dbReference>
<protein>
    <submittedName>
        <fullName evidence="1">Uncharacterized protein</fullName>
    </submittedName>
</protein>
<evidence type="ECO:0000313" key="2">
    <source>
        <dbReference type="Proteomes" id="UP001066276"/>
    </source>
</evidence>
<evidence type="ECO:0000313" key="1">
    <source>
        <dbReference type="EMBL" id="KAJ1199632.1"/>
    </source>
</evidence>
<dbReference type="AlphaFoldDB" id="A0AAV7VFV1"/>
<keyword evidence="2" id="KW-1185">Reference proteome</keyword>
<dbReference type="EMBL" id="JANPWB010000003">
    <property type="protein sequence ID" value="KAJ1199632.1"/>
    <property type="molecule type" value="Genomic_DNA"/>
</dbReference>
<proteinExistence type="predicted"/>
<reference evidence="1" key="1">
    <citation type="journal article" date="2022" name="bioRxiv">
        <title>Sequencing and chromosome-scale assembly of the giantPleurodeles waltlgenome.</title>
        <authorList>
            <person name="Brown T."/>
            <person name="Elewa A."/>
            <person name="Iarovenko S."/>
            <person name="Subramanian E."/>
            <person name="Araus A.J."/>
            <person name="Petzold A."/>
            <person name="Susuki M."/>
            <person name="Suzuki K.-i.T."/>
            <person name="Hayashi T."/>
            <person name="Toyoda A."/>
            <person name="Oliveira C."/>
            <person name="Osipova E."/>
            <person name="Leigh N.D."/>
            <person name="Simon A."/>
            <person name="Yun M.H."/>
        </authorList>
    </citation>
    <scope>NUCLEOTIDE SEQUENCE</scope>
    <source>
        <strain evidence="1">20211129_DDA</strain>
        <tissue evidence="1">Liver</tissue>
    </source>
</reference>